<gene>
    <name evidence="4" type="ORF">E3T39_10960</name>
</gene>
<protein>
    <submittedName>
        <fullName evidence="4">MerR family transcriptional regulator</fullName>
    </submittedName>
</protein>
<dbReference type="SMART" id="SM00422">
    <property type="entry name" value="HTH_MERR"/>
    <property type="match status" value="1"/>
</dbReference>
<keyword evidence="5" id="KW-1185">Reference proteome</keyword>
<dbReference type="PANTHER" id="PTHR30204:SF93">
    <property type="entry name" value="HTH MERR-TYPE DOMAIN-CONTAINING PROTEIN"/>
    <property type="match status" value="1"/>
</dbReference>
<comment type="caution">
    <text evidence="4">The sequence shown here is derived from an EMBL/GenBank/DDBJ whole genome shotgun (WGS) entry which is preliminary data.</text>
</comment>
<dbReference type="EMBL" id="SOHJ01000011">
    <property type="protein sequence ID" value="TFD58881.1"/>
    <property type="molecule type" value="Genomic_DNA"/>
</dbReference>
<dbReference type="InterPro" id="IPR000551">
    <property type="entry name" value="MerR-type_HTH_dom"/>
</dbReference>
<dbReference type="Proteomes" id="UP000298170">
    <property type="component" value="Unassembled WGS sequence"/>
</dbReference>
<evidence type="ECO:0000259" key="3">
    <source>
        <dbReference type="PROSITE" id="PS50937"/>
    </source>
</evidence>
<dbReference type="InterPro" id="IPR047057">
    <property type="entry name" value="MerR_fam"/>
</dbReference>
<keyword evidence="1" id="KW-0238">DNA-binding</keyword>
<evidence type="ECO:0000313" key="5">
    <source>
        <dbReference type="Proteomes" id="UP000298170"/>
    </source>
</evidence>
<feature type="domain" description="HTH merR-type" evidence="3">
    <location>
        <begin position="36"/>
        <end position="105"/>
    </location>
</feature>
<dbReference type="PROSITE" id="PS00552">
    <property type="entry name" value="HTH_MERR_1"/>
    <property type="match status" value="1"/>
</dbReference>
<dbReference type="InterPro" id="IPR009061">
    <property type="entry name" value="DNA-bd_dom_put_sf"/>
</dbReference>
<name>A0A4R9ADM4_9MICO</name>
<dbReference type="GO" id="GO:0003700">
    <property type="term" value="F:DNA-binding transcription factor activity"/>
    <property type="evidence" value="ECO:0007669"/>
    <property type="project" value="InterPro"/>
</dbReference>
<reference evidence="4 5" key="1">
    <citation type="submission" date="2019-03" db="EMBL/GenBank/DDBJ databases">
        <title>Genomics of glacier-inhabiting Cryobacterium strains.</title>
        <authorList>
            <person name="Liu Q."/>
            <person name="Xin Y.-H."/>
        </authorList>
    </citation>
    <scope>NUCLEOTIDE SEQUENCE [LARGE SCALE GENOMIC DNA]</scope>
    <source>
        <strain evidence="4 5">Sr39</strain>
    </source>
</reference>
<dbReference type="Pfam" id="PF13411">
    <property type="entry name" value="MerR_1"/>
    <property type="match status" value="1"/>
</dbReference>
<evidence type="ECO:0000313" key="4">
    <source>
        <dbReference type="EMBL" id="TFD58881.1"/>
    </source>
</evidence>
<evidence type="ECO:0000256" key="1">
    <source>
        <dbReference type="ARBA" id="ARBA00023125"/>
    </source>
</evidence>
<dbReference type="PRINTS" id="PR00040">
    <property type="entry name" value="HTHMERR"/>
</dbReference>
<accession>A0A4R9ADM4</accession>
<evidence type="ECO:0000256" key="2">
    <source>
        <dbReference type="SAM" id="Coils"/>
    </source>
</evidence>
<organism evidence="4 5">
    <name type="scientific">Cryobacterium suzukii</name>
    <dbReference type="NCBI Taxonomy" id="1259198"/>
    <lineage>
        <taxon>Bacteria</taxon>
        <taxon>Bacillati</taxon>
        <taxon>Actinomycetota</taxon>
        <taxon>Actinomycetes</taxon>
        <taxon>Micrococcales</taxon>
        <taxon>Microbacteriaceae</taxon>
        <taxon>Cryobacterium</taxon>
    </lineage>
</organism>
<dbReference type="PANTHER" id="PTHR30204">
    <property type="entry name" value="REDOX-CYCLING DRUG-SENSING TRANSCRIPTIONAL ACTIVATOR SOXR"/>
    <property type="match status" value="1"/>
</dbReference>
<dbReference type="SUPFAM" id="SSF46955">
    <property type="entry name" value="Putative DNA-binding domain"/>
    <property type="match status" value="1"/>
</dbReference>
<dbReference type="GO" id="GO:0003677">
    <property type="term" value="F:DNA binding"/>
    <property type="evidence" value="ECO:0007669"/>
    <property type="project" value="UniProtKB-KW"/>
</dbReference>
<dbReference type="AlphaFoldDB" id="A0A4R9ADM4"/>
<dbReference type="Gene3D" id="1.10.1660.10">
    <property type="match status" value="1"/>
</dbReference>
<dbReference type="PROSITE" id="PS50937">
    <property type="entry name" value="HTH_MERR_2"/>
    <property type="match status" value="1"/>
</dbReference>
<keyword evidence="2" id="KW-0175">Coiled coil</keyword>
<sequence length="156" mass="17434">MNVSRLLQHYPNVRVDCDSRERGLPVTASATGSAVTMHIGELAEKTGLSLRTIRHYDEVGLLKASARTEGGFRLYTQEDHSRLMLIRRMKPLGFSLDEMMALLKVIDTMQGGVAGANTAGVRAELDAFVAQAMERRQKLQDQLQMADEFLELLRTQ</sequence>
<dbReference type="OrthoDB" id="9809391at2"/>
<feature type="coiled-coil region" evidence="2">
    <location>
        <begin position="122"/>
        <end position="156"/>
    </location>
</feature>
<proteinExistence type="predicted"/>